<dbReference type="EMBL" id="JBHSNB010000002">
    <property type="protein sequence ID" value="MFC5585590.1"/>
    <property type="molecule type" value="Genomic_DNA"/>
</dbReference>
<organism evidence="16 17">
    <name type="scientific">Nitratireductor kimnyeongensis</name>
    <dbReference type="NCBI Taxonomy" id="430679"/>
    <lineage>
        <taxon>Bacteria</taxon>
        <taxon>Pseudomonadati</taxon>
        <taxon>Pseudomonadota</taxon>
        <taxon>Alphaproteobacteria</taxon>
        <taxon>Hyphomicrobiales</taxon>
        <taxon>Phyllobacteriaceae</taxon>
        <taxon>Nitratireductor</taxon>
    </lineage>
</organism>
<dbReference type="GO" id="GO:0005524">
    <property type="term" value="F:ATP binding"/>
    <property type="evidence" value="ECO:0007669"/>
    <property type="project" value="UniProtKB-KW"/>
</dbReference>
<dbReference type="Pfam" id="PF00512">
    <property type="entry name" value="HisKA"/>
    <property type="match status" value="1"/>
</dbReference>
<evidence type="ECO:0000256" key="5">
    <source>
        <dbReference type="ARBA" id="ARBA00022679"/>
    </source>
</evidence>
<name>A0ABW0TAR1_9HYPH</name>
<evidence type="ECO:0000256" key="4">
    <source>
        <dbReference type="ARBA" id="ARBA00022553"/>
    </source>
</evidence>
<comment type="catalytic activity">
    <reaction evidence="1">
        <text>ATP + protein L-histidine = ADP + protein N-phospho-L-histidine.</text>
        <dbReference type="EC" id="2.7.13.3"/>
    </reaction>
</comment>
<keyword evidence="12" id="KW-0472">Membrane</keyword>
<dbReference type="InterPro" id="IPR036890">
    <property type="entry name" value="HATPase_C_sf"/>
</dbReference>
<evidence type="ECO:0000256" key="3">
    <source>
        <dbReference type="ARBA" id="ARBA00012438"/>
    </source>
</evidence>
<keyword evidence="11" id="KW-0902">Two-component regulatory system</keyword>
<feature type="domain" description="PAS" evidence="15">
    <location>
        <begin position="1"/>
        <end position="45"/>
    </location>
</feature>
<protein>
    <recommendedName>
        <fullName evidence="3">histidine kinase</fullName>
        <ecNumber evidence="3">2.7.13.3</ecNumber>
    </recommendedName>
</protein>
<dbReference type="SUPFAM" id="SSF55874">
    <property type="entry name" value="ATPase domain of HSP90 chaperone/DNA topoisomerase II/histidine kinase"/>
    <property type="match status" value="1"/>
</dbReference>
<evidence type="ECO:0000259" key="15">
    <source>
        <dbReference type="PROSITE" id="PS50112"/>
    </source>
</evidence>
<keyword evidence="10" id="KW-1133">Transmembrane helix</keyword>
<keyword evidence="9 16" id="KW-0067">ATP-binding</keyword>
<dbReference type="CDD" id="cd00130">
    <property type="entry name" value="PAS"/>
    <property type="match status" value="1"/>
</dbReference>
<dbReference type="SMART" id="SM00387">
    <property type="entry name" value="HATPase_c"/>
    <property type="match status" value="1"/>
</dbReference>
<dbReference type="Pfam" id="PF13426">
    <property type="entry name" value="PAS_9"/>
    <property type="match status" value="1"/>
</dbReference>
<dbReference type="InterPro" id="IPR050351">
    <property type="entry name" value="BphY/WalK/GraS-like"/>
</dbReference>
<dbReference type="InterPro" id="IPR004358">
    <property type="entry name" value="Sig_transdc_His_kin-like_C"/>
</dbReference>
<reference evidence="17" key="1">
    <citation type="journal article" date="2019" name="Int. J. Syst. Evol. Microbiol.">
        <title>The Global Catalogue of Microorganisms (GCM) 10K type strain sequencing project: providing services to taxonomists for standard genome sequencing and annotation.</title>
        <authorList>
            <consortium name="The Broad Institute Genomics Platform"/>
            <consortium name="The Broad Institute Genome Sequencing Center for Infectious Disease"/>
            <person name="Wu L."/>
            <person name="Ma J."/>
        </authorList>
    </citation>
    <scope>NUCLEOTIDE SEQUENCE [LARGE SCALE GENOMIC DNA]</scope>
    <source>
        <strain evidence="17">JCM 3366</strain>
    </source>
</reference>
<keyword evidence="17" id="KW-1185">Reference proteome</keyword>
<dbReference type="Proteomes" id="UP001596107">
    <property type="component" value="Unassembled WGS sequence"/>
</dbReference>
<dbReference type="SMART" id="SM00091">
    <property type="entry name" value="PAS"/>
    <property type="match status" value="1"/>
</dbReference>
<accession>A0ABW0TAR1</accession>
<dbReference type="InterPro" id="IPR003661">
    <property type="entry name" value="HisK_dim/P_dom"/>
</dbReference>
<dbReference type="InterPro" id="IPR000014">
    <property type="entry name" value="PAS"/>
</dbReference>
<feature type="domain" description="Histidine kinase" evidence="14">
    <location>
        <begin position="179"/>
        <end position="390"/>
    </location>
</feature>
<evidence type="ECO:0000256" key="7">
    <source>
        <dbReference type="ARBA" id="ARBA00022741"/>
    </source>
</evidence>
<proteinExistence type="predicted"/>
<dbReference type="Gene3D" id="3.30.450.20">
    <property type="entry name" value="PAS domain"/>
    <property type="match status" value="1"/>
</dbReference>
<dbReference type="InterPro" id="IPR005467">
    <property type="entry name" value="His_kinase_dom"/>
</dbReference>
<evidence type="ECO:0000256" key="2">
    <source>
        <dbReference type="ARBA" id="ARBA00004141"/>
    </source>
</evidence>
<comment type="caution">
    <text evidence="16">The sequence shown here is derived from an EMBL/GenBank/DDBJ whole genome shotgun (WGS) entry which is preliminary data.</text>
</comment>
<dbReference type="SUPFAM" id="SSF47384">
    <property type="entry name" value="Homodimeric domain of signal transducing histidine kinase"/>
    <property type="match status" value="1"/>
</dbReference>
<keyword evidence="5" id="KW-0808">Transferase</keyword>
<evidence type="ECO:0000256" key="13">
    <source>
        <dbReference type="SAM" id="Coils"/>
    </source>
</evidence>
<evidence type="ECO:0000259" key="14">
    <source>
        <dbReference type="PROSITE" id="PS50109"/>
    </source>
</evidence>
<evidence type="ECO:0000256" key="12">
    <source>
        <dbReference type="ARBA" id="ARBA00023136"/>
    </source>
</evidence>
<dbReference type="EC" id="2.7.13.3" evidence="3"/>
<dbReference type="Pfam" id="PF02518">
    <property type="entry name" value="HATPase_c"/>
    <property type="match status" value="1"/>
</dbReference>
<keyword evidence="4" id="KW-0597">Phosphoprotein</keyword>
<dbReference type="PANTHER" id="PTHR42878">
    <property type="entry name" value="TWO-COMPONENT HISTIDINE KINASE"/>
    <property type="match status" value="1"/>
</dbReference>
<keyword evidence="6" id="KW-0812">Transmembrane</keyword>
<dbReference type="PROSITE" id="PS50112">
    <property type="entry name" value="PAS"/>
    <property type="match status" value="1"/>
</dbReference>
<dbReference type="NCBIfam" id="TIGR00229">
    <property type="entry name" value="sensory_box"/>
    <property type="match status" value="1"/>
</dbReference>
<dbReference type="InterPro" id="IPR035965">
    <property type="entry name" value="PAS-like_dom_sf"/>
</dbReference>
<dbReference type="PROSITE" id="PS50109">
    <property type="entry name" value="HIS_KIN"/>
    <property type="match status" value="1"/>
</dbReference>
<gene>
    <name evidence="16" type="ORF">ACFPOD_10735</name>
</gene>
<dbReference type="Gene3D" id="3.30.565.10">
    <property type="entry name" value="Histidine kinase-like ATPase, C-terminal domain"/>
    <property type="match status" value="1"/>
</dbReference>
<dbReference type="PRINTS" id="PR00344">
    <property type="entry name" value="BCTRLSENSOR"/>
</dbReference>
<evidence type="ECO:0000256" key="11">
    <source>
        <dbReference type="ARBA" id="ARBA00023012"/>
    </source>
</evidence>
<dbReference type="InterPro" id="IPR003594">
    <property type="entry name" value="HATPase_dom"/>
</dbReference>
<keyword evidence="13" id="KW-0175">Coiled coil</keyword>
<keyword evidence="8" id="KW-0418">Kinase</keyword>
<comment type="subcellular location">
    <subcellularLocation>
        <location evidence="2">Membrane</location>
        <topology evidence="2">Multi-pass membrane protein</topology>
    </subcellularLocation>
</comment>
<dbReference type="SMART" id="SM00388">
    <property type="entry name" value="HisKA"/>
    <property type="match status" value="1"/>
</dbReference>
<evidence type="ECO:0000256" key="9">
    <source>
        <dbReference type="ARBA" id="ARBA00022840"/>
    </source>
</evidence>
<dbReference type="PANTHER" id="PTHR42878:SF7">
    <property type="entry name" value="SENSOR HISTIDINE KINASE GLRK"/>
    <property type="match status" value="1"/>
</dbReference>
<dbReference type="InterPro" id="IPR036097">
    <property type="entry name" value="HisK_dim/P_sf"/>
</dbReference>
<feature type="coiled-coil region" evidence="13">
    <location>
        <begin position="117"/>
        <end position="151"/>
    </location>
</feature>
<evidence type="ECO:0000256" key="1">
    <source>
        <dbReference type="ARBA" id="ARBA00000085"/>
    </source>
</evidence>
<evidence type="ECO:0000256" key="10">
    <source>
        <dbReference type="ARBA" id="ARBA00022989"/>
    </source>
</evidence>
<dbReference type="Gene3D" id="1.10.287.130">
    <property type="match status" value="1"/>
</dbReference>
<keyword evidence="7" id="KW-0547">Nucleotide-binding</keyword>
<dbReference type="CDD" id="cd00082">
    <property type="entry name" value="HisKA"/>
    <property type="match status" value="1"/>
</dbReference>
<sequence length="395" mass="43575">MNDAEELFENAPCAYVSLHPSGRILRANETLVDWLGFSKEELAGKAFHDILSAPGRIFYETHFAPLLRMQGFFDEVALDLSDASGTTLPVLANAREVRDATGAPNSVRVALFRARQRRQYERELLEARRAAEKAQQELSTLNASLEERVEKGVQRRIKLEQGLWYEKQTAKLREQFVAVLGHDLRNPLASIRSGAEILTRDPDPEKREKVVDLMRSSIARMSNLIDDMLDLAASRLGKGMSVETKAVDLGPVIQQVVDEVVAGRDAAQVETQIDLPDPIECDEGRIGQLVSNLVGNAIDHGTEGEAVRVVSACRNGVLTIRVTNAGGPIPPDVRVRLFQPFSRAEVRAHQKGLGLGLFIASEIARAHKGKLEVESDEKETTFLFSMPQAAPQTVP</sequence>
<evidence type="ECO:0000256" key="6">
    <source>
        <dbReference type="ARBA" id="ARBA00022692"/>
    </source>
</evidence>
<evidence type="ECO:0000256" key="8">
    <source>
        <dbReference type="ARBA" id="ARBA00022777"/>
    </source>
</evidence>
<evidence type="ECO:0000313" key="16">
    <source>
        <dbReference type="EMBL" id="MFC5585590.1"/>
    </source>
</evidence>
<evidence type="ECO:0000313" key="17">
    <source>
        <dbReference type="Proteomes" id="UP001596107"/>
    </source>
</evidence>
<dbReference type="SUPFAM" id="SSF55785">
    <property type="entry name" value="PYP-like sensor domain (PAS domain)"/>
    <property type="match status" value="1"/>
</dbReference>
<dbReference type="RefSeq" id="WP_223022405.1">
    <property type="nucleotide sequence ID" value="NZ_CP078143.1"/>
</dbReference>